<feature type="compositionally biased region" description="Acidic residues" evidence="1">
    <location>
        <begin position="416"/>
        <end position="426"/>
    </location>
</feature>
<dbReference type="EMBL" id="MNCJ02000325">
    <property type="protein sequence ID" value="KAF5787402.1"/>
    <property type="molecule type" value="Genomic_DNA"/>
</dbReference>
<organism evidence="2 3">
    <name type="scientific">Helianthus annuus</name>
    <name type="common">Common sunflower</name>
    <dbReference type="NCBI Taxonomy" id="4232"/>
    <lineage>
        <taxon>Eukaryota</taxon>
        <taxon>Viridiplantae</taxon>
        <taxon>Streptophyta</taxon>
        <taxon>Embryophyta</taxon>
        <taxon>Tracheophyta</taxon>
        <taxon>Spermatophyta</taxon>
        <taxon>Magnoliopsida</taxon>
        <taxon>eudicotyledons</taxon>
        <taxon>Gunneridae</taxon>
        <taxon>Pentapetalae</taxon>
        <taxon>asterids</taxon>
        <taxon>campanulids</taxon>
        <taxon>Asterales</taxon>
        <taxon>Asteraceae</taxon>
        <taxon>Asteroideae</taxon>
        <taxon>Heliantheae alliance</taxon>
        <taxon>Heliantheae</taxon>
        <taxon>Helianthus</taxon>
    </lineage>
</organism>
<dbReference type="Proteomes" id="UP000215914">
    <property type="component" value="Unassembled WGS sequence"/>
</dbReference>
<evidence type="ECO:0000313" key="2">
    <source>
        <dbReference type="EMBL" id="KAF5787402.1"/>
    </source>
</evidence>
<feature type="compositionally biased region" description="Low complexity" evidence="1">
    <location>
        <begin position="268"/>
        <end position="280"/>
    </location>
</feature>
<sequence length="452" mass="50490">MLLRNSPHKDHEKSSPLKSQGIIKDSPTERCCFTDAHVDRIRHCFPADAVFKSFTSTALSDFVSDAWVVFPATPFTIGYSYPFPAFTQSFFSLTGISYIQAMPMIWRVLYTFERIIEQEGIDLGMAELAELYVLTTFGSHRYLLKRKAGEDYPVLKVTKNDTNWKRRFFFVRRDTLPNGKDLPKEWATHAISIAHLKLTPAARERVLAFKKLDPEIRSFQVTVQDSQEVSSASATMSSAGKPAKSSKSASKFGIDELANVKSSRKKTSVASPSASAPKAPVRGKGKKRKTSKDLQGFPLIRQQFLDYVNERFTEIETYVNHVEDQDRQIADLQQMGVLKDLKIGDLEKELRATKDKAVKALISFDYEKRDITQDAKVSAAITMYKIQLQMAAEAQDPSFDKGTWDVEGWKARLAELEDDDDAEDIPMLEGGDAGKDQGGEASGAGGDEAAKV</sequence>
<keyword evidence="3" id="KW-1185">Reference proteome</keyword>
<proteinExistence type="predicted"/>
<reference evidence="2" key="2">
    <citation type="submission" date="2020-06" db="EMBL/GenBank/DDBJ databases">
        <title>Helianthus annuus Genome sequencing and assembly Release 2.</title>
        <authorList>
            <person name="Gouzy J."/>
            <person name="Langlade N."/>
            <person name="Munos S."/>
        </authorList>
    </citation>
    <scope>NUCLEOTIDE SEQUENCE</scope>
    <source>
        <tissue evidence="2">Leaves</tissue>
    </source>
</reference>
<dbReference type="AlphaFoldDB" id="A0A9K3N591"/>
<feature type="region of interest" description="Disordered" evidence="1">
    <location>
        <begin position="263"/>
        <end position="292"/>
    </location>
</feature>
<name>A0A9K3N591_HELAN</name>
<reference evidence="2" key="1">
    <citation type="journal article" date="2017" name="Nature">
        <title>The sunflower genome provides insights into oil metabolism, flowering and Asterid evolution.</title>
        <authorList>
            <person name="Badouin H."/>
            <person name="Gouzy J."/>
            <person name="Grassa C.J."/>
            <person name="Murat F."/>
            <person name="Staton S.E."/>
            <person name="Cottret L."/>
            <person name="Lelandais-Briere C."/>
            <person name="Owens G.L."/>
            <person name="Carrere S."/>
            <person name="Mayjonade B."/>
            <person name="Legrand L."/>
            <person name="Gill N."/>
            <person name="Kane N.C."/>
            <person name="Bowers J.E."/>
            <person name="Hubner S."/>
            <person name="Bellec A."/>
            <person name="Berard A."/>
            <person name="Berges H."/>
            <person name="Blanchet N."/>
            <person name="Boniface M.C."/>
            <person name="Brunel D."/>
            <person name="Catrice O."/>
            <person name="Chaidir N."/>
            <person name="Claudel C."/>
            <person name="Donnadieu C."/>
            <person name="Faraut T."/>
            <person name="Fievet G."/>
            <person name="Helmstetter N."/>
            <person name="King M."/>
            <person name="Knapp S.J."/>
            <person name="Lai Z."/>
            <person name="Le Paslier M.C."/>
            <person name="Lippi Y."/>
            <person name="Lorenzon L."/>
            <person name="Mandel J.R."/>
            <person name="Marage G."/>
            <person name="Marchand G."/>
            <person name="Marquand E."/>
            <person name="Bret-Mestries E."/>
            <person name="Morien E."/>
            <person name="Nambeesan S."/>
            <person name="Nguyen T."/>
            <person name="Pegot-Espagnet P."/>
            <person name="Pouilly N."/>
            <person name="Raftis F."/>
            <person name="Sallet E."/>
            <person name="Schiex T."/>
            <person name="Thomas J."/>
            <person name="Vandecasteele C."/>
            <person name="Vares D."/>
            <person name="Vear F."/>
            <person name="Vautrin S."/>
            <person name="Crespi M."/>
            <person name="Mangin B."/>
            <person name="Burke J.M."/>
            <person name="Salse J."/>
            <person name="Munos S."/>
            <person name="Vincourt P."/>
            <person name="Rieseberg L.H."/>
            <person name="Langlade N.B."/>
        </authorList>
    </citation>
    <scope>NUCLEOTIDE SEQUENCE</scope>
    <source>
        <tissue evidence="2">Leaves</tissue>
    </source>
</reference>
<dbReference type="Gramene" id="mRNA:HanXRQr2_Chr10g0452341">
    <property type="protein sequence ID" value="mRNA:HanXRQr2_Chr10g0452341"/>
    <property type="gene ID" value="HanXRQr2_Chr10g0452341"/>
</dbReference>
<feature type="compositionally biased region" description="Basic residues" evidence="1">
    <location>
        <begin position="281"/>
        <end position="290"/>
    </location>
</feature>
<feature type="region of interest" description="Disordered" evidence="1">
    <location>
        <begin position="415"/>
        <end position="452"/>
    </location>
</feature>
<evidence type="ECO:0000256" key="1">
    <source>
        <dbReference type="SAM" id="MobiDB-lite"/>
    </source>
</evidence>
<evidence type="ECO:0000313" key="3">
    <source>
        <dbReference type="Proteomes" id="UP000215914"/>
    </source>
</evidence>
<comment type="caution">
    <text evidence="2">The sequence shown here is derived from an EMBL/GenBank/DDBJ whole genome shotgun (WGS) entry which is preliminary data.</text>
</comment>
<protein>
    <submittedName>
        <fullName evidence="2">Uncharacterized protein</fullName>
    </submittedName>
</protein>
<feature type="region of interest" description="Disordered" evidence="1">
    <location>
        <begin position="1"/>
        <end position="22"/>
    </location>
</feature>
<accession>A0A9K3N591</accession>
<gene>
    <name evidence="2" type="ORF">HanXRQr2_Chr10g0452341</name>
</gene>